<gene>
    <name evidence="1" type="ORF">XP315_15745</name>
</gene>
<evidence type="ECO:0000313" key="2">
    <source>
        <dbReference type="Proteomes" id="UP000035369"/>
    </source>
</evidence>
<reference evidence="1 2" key="1">
    <citation type="submission" date="2015-02" db="EMBL/GenBank/DDBJ databases">
        <title>Whole genome sequencing of multiple isolates of three species of pepper and tomato-infecting xanthomonads reveals genetic diversity in field strains and pinpoints effectors responsible for host specificity.</title>
        <authorList>
            <person name="Schwartz A."/>
            <person name="Dahlbeck D."/>
            <person name="Staskawicz B."/>
            <person name="Bart R."/>
            <person name="Potnis N."/>
            <person name="Minsavage G."/>
            <person name="Timilsina S."/>
            <person name="Goss E."/>
            <person name="Jones J."/>
            <person name="Vallad G."/>
            <person name="Barak J."/>
            <person name="Miller S."/>
            <person name="Ritchie D."/>
            <person name="Martins J.Jr."/>
            <person name="Patane J.S."/>
            <person name="Setubal J.C."/>
        </authorList>
    </citation>
    <scope>NUCLEOTIDE SEQUENCE [LARGE SCALE GENOMIC DNA]</scope>
    <source>
        <strain evidence="1 2">Xp3-15</strain>
    </source>
</reference>
<comment type="caution">
    <text evidence="1">The sequence shown here is derived from an EMBL/GenBank/DDBJ whole genome shotgun (WGS) entry which is preliminary data.</text>
</comment>
<proteinExistence type="predicted"/>
<name>A0ABR5EQ92_XANPE</name>
<keyword evidence="2" id="KW-1185">Reference proteome</keyword>
<evidence type="ECO:0000313" key="1">
    <source>
        <dbReference type="EMBL" id="KLC04002.1"/>
    </source>
</evidence>
<organism evidence="1 2">
    <name type="scientific">Xanthomonas perforans</name>
    <dbReference type="NCBI Taxonomy" id="442694"/>
    <lineage>
        <taxon>Bacteria</taxon>
        <taxon>Pseudomonadati</taxon>
        <taxon>Pseudomonadota</taxon>
        <taxon>Gammaproteobacteria</taxon>
        <taxon>Lysobacterales</taxon>
        <taxon>Lysobacteraceae</taxon>
        <taxon>Xanthomonas</taxon>
    </lineage>
</organism>
<accession>A0ABR5EQ92</accession>
<sequence length="81" mass="8649">MGANAHSQHDRLHGAAVIPPLRIAQHVVAERNHLAVAGVALGGIDFIAQHRSEYVCSARLHPGAVSTIRRSRLTSIVARDA</sequence>
<dbReference type="Proteomes" id="UP000035369">
    <property type="component" value="Unassembled WGS sequence"/>
</dbReference>
<protein>
    <submittedName>
        <fullName evidence="1">Uncharacterized protein</fullName>
    </submittedName>
</protein>
<dbReference type="EMBL" id="JZUY01000044">
    <property type="protein sequence ID" value="KLC04002.1"/>
    <property type="molecule type" value="Genomic_DNA"/>
</dbReference>